<dbReference type="GO" id="GO:0004672">
    <property type="term" value="F:protein kinase activity"/>
    <property type="evidence" value="ECO:0007669"/>
    <property type="project" value="InterPro"/>
</dbReference>
<dbReference type="Pfam" id="PF07714">
    <property type="entry name" value="PK_Tyr_Ser-Thr"/>
    <property type="match status" value="1"/>
</dbReference>
<dbReference type="PANTHER" id="PTHR48007:SF47">
    <property type="entry name" value="PROTEIN KINASE DOMAIN-CONTAINING PROTEIN"/>
    <property type="match status" value="1"/>
</dbReference>
<sequence>MVYSSLSEKHGSPPFHLSWESRVRIARGVARGLAYLHEKKSMHGNIKPSNILLDADMEPKIGDFGLERLTSAGGGYRLSTSARLFGSKRLVQSQRSLPELSPPPVAGDSPCVSSSGSALAYAAPYQAPESMKNLKPSAKWDVYSFGMLLLELLAGRALSEVELGQWNAGFVVEERNRVVRMADPSLRGEVEEQQEALLSCFKLGFACCAAAPQRRPSMKDAIQVLEKLSSSSSC</sequence>
<dbReference type="SUPFAM" id="SSF56112">
    <property type="entry name" value="Protein kinase-like (PK-like)"/>
    <property type="match status" value="1"/>
</dbReference>
<name>A0A426XTC0_ENSVE</name>
<proteinExistence type="predicted"/>
<dbReference type="InterPro" id="IPR001245">
    <property type="entry name" value="Ser-Thr/Tyr_kinase_cat_dom"/>
</dbReference>
<dbReference type="Pfam" id="PF00069">
    <property type="entry name" value="Pkinase"/>
    <property type="match status" value="1"/>
</dbReference>
<evidence type="ECO:0000313" key="1">
    <source>
        <dbReference type="EMBL" id="RRT42704.1"/>
    </source>
</evidence>
<accession>A0A426XTC0</accession>
<dbReference type="SMART" id="SM00220">
    <property type="entry name" value="S_TKc"/>
    <property type="match status" value="1"/>
</dbReference>
<dbReference type="PANTHER" id="PTHR48007">
    <property type="entry name" value="LEUCINE-RICH REPEAT RECEPTOR-LIKE PROTEIN KINASE PXC1"/>
    <property type="match status" value="1"/>
</dbReference>
<dbReference type="InterPro" id="IPR011009">
    <property type="entry name" value="Kinase-like_dom_sf"/>
</dbReference>
<reference evidence="1 2" key="1">
    <citation type="journal article" date="2014" name="Agronomy (Basel)">
        <title>A Draft Genome Sequence for Ensete ventricosum, the Drought-Tolerant Tree Against Hunger.</title>
        <authorList>
            <person name="Harrison J."/>
            <person name="Moore K.A."/>
            <person name="Paszkiewicz K."/>
            <person name="Jones T."/>
            <person name="Grant M."/>
            <person name="Ambacheew D."/>
            <person name="Muzemil S."/>
            <person name="Studholme D.J."/>
        </authorList>
    </citation>
    <scope>NUCLEOTIDE SEQUENCE [LARGE SCALE GENOMIC DNA]</scope>
</reference>
<protein>
    <submittedName>
        <fullName evidence="1">Uncharacterized protein</fullName>
    </submittedName>
</protein>
<dbReference type="Gene3D" id="1.10.510.10">
    <property type="entry name" value="Transferase(Phosphotransferase) domain 1"/>
    <property type="match status" value="1"/>
</dbReference>
<evidence type="ECO:0000313" key="2">
    <source>
        <dbReference type="Proteomes" id="UP000287651"/>
    </source>
</evidence>
<dbReference type="Proteomes" id="UP000287651">
    <property type="component" value="Unassembled WGS sequence"/>
</dbReference>
<dbReference type="EMBL" id="AMZH03017645">
    <property type="protein sequence ID" value="RRT42704.1"/>
    <property type="molecule type" value="Genomic_DNA"/>
</dbReference>
<comment type="caution">
    <text evidence="1">The sequence shown here is derived from an EMBL/GenBank/DDBJ whole genome shotgun (WGS) entry which is preliminary data.</text>
</comment>
<dbReference type="InterPro" id="IPR000719">
    <property type="entry name" value="Prot_kinase_dom"/>
</dbReference>
<dbReference type="GO" id="GO:0005524">
    <property type="term" value="F:ATP binding"/>
    <property type="evidence" value="ECO:0007669"/>
    <property type="project" value="InterPro"/>
</dbReference>
<dbReference type="AlphaFoldDB" id="A0A426XTC0"/>
<dbReference type="InterPro" id="IPR046959">
    <property type="entry name" value="PRK1-6/SRF4-like"/>
</dbReference>
<dbReference type="PROSITE" id="PS50011">
    <property type="entry name" value="PROTEIN_KINASE_DOM"/>
    <property type="match status" value="1"/>
</dbReference>
<organism evidence="1 2">
    <name type="scientific">Ensete ventricosum</name>
    <name type="common">Abyssinian banana</name>
    <name type="synonym">Musa ensete</name>
    <dbReference type="NCBI Taxonomy" id="4639"/>
    <lineage>
        <taxon>Eukaryota</taxon>
        <taxon>Viridiplantae</taxon>
        <taxon>Streptophyta</taxon>
        <taxon>Embryophyta</taxon>
        <taxon>Tracheophyta</taxon>
        <taxon>Spermatophyta</taxon>
        <taxon>Magnoliopsida</taxon>
        <taxon>Liliopsida</taxon>
        <taxon>Zingiberales</taxon>
        <taxon>Musaceae</taxon>
        <taxon>Ensete</taxon>
    </lineage>
</organism>
<gene>
    <name evidence="1" type="ORF">B296_00056931</name>
</gene>